<dbReference type="EMBL" id="JAVDXW010000001">
    <property type="protein sequence ID" value="MDR7302788.1"/>
    <property type="molecule type" value="Genomic_DNA"/>
</dbReference>
<dbReference type="AlphaFoldDB" id="A0AAE4CQK9"/>
<dbReference type="Proteomes" id="UP001180845">
    <property type="component" value="Unassembled WGS sequence"/>
</dbReference>
<protein>
    <submittedName>
        <fullName evidence="1">Uncharacterized protein</fullName>
    </submittedName>
</protein>
<gene>
    <name evidence="1" type="ORF">JOF55_002969</name>
</gene>
<sequence length="39" mass="4330">MSAPIVLMPWFLTAALLLGPLVLLWALPSRADDSSNRHR</sequence>
<comment type="caution">
    <text evidence="1">The sequence shown here is derived from an EMBL/GenBank/DDBJ whole genome shotgun (WGS) entry which is preliminary data.</text>
</comment>
<name>A0AAE4CQK9_9ACTN</name>
<reference evidence="1" key="1">
    <citation type="submission" date="2023-07" db="EMBL/GenBank/DDBJ databases">
        <title>Sequencing the genomes of 1000 actinobacteria strains.</title>
        <authorList>
            <person name="Klenk H.-P."/>
        </authorList>
    </citation>
    <scope>NUCLEOTIDE SEQUENCE</scope>
    <source>
        <strain evidence="1">DSM 45977</strain>
    </source>
</reference>
<evidence type="ECO:0000313" key="1">
    <source>
        <dbReference type="EMBL" id="MDR7302788.1"/>
    </source>
</evidence>
<keyword evidence="2" id="KW-1185">Reference proteome</keyword>
<organism evidence="1 2">
    <name type="scientific">Haloactinomyces albus</name>
    <dbReference type="NCBI Taxonomy" id="1352928"/>
    <lineage>
        <taxon>Bacteria</taxon>
        <taxon>Bacillati</taxon>
        <taxon>Actinomycetota</taxon>
        <taxon>Actinomycetes</taxon>
        <taxon>Actinopolysporales</taxon>
        <taxon>Actinopolysporaceae</taxon>
        <taxon>Haloactinomyces</taxon>
    </lineage>
</organism>
<proteinExistence type="predicted"/>
<evidence type="ECO:0000313" key="2">
    <source>
        <dbReference type="Proteomes" id="UP001180845"/>
    </source>
</evidence>
<accession>A0AAE4CQK9</accession>